<keyword evidence="7" id="KW-1185">Reference proteome</keyword>
<comment type="subunit">
    <text evidence="3">Homotrimer.</text>
</comment>
<evidence type="ECO:0000256" key="2">
    <source>
        <dbReference type="ARBA" id="ARBA00006906"/>
    </source>
</evidence>
<accession>A0A7Z2JHV4</accession>
<reference evidence="6 7" key="1">
    <citation type="submission" date="2019-12" db="EMBL/GenBank/DDBJ databases">
        <title>Paraburkholderia acidiphila 7Q-K02 sp. nov and Paraburkholderia acidisoli DHF22 sp. nov., two strains isolated from forest soil.</title>
        <authorList>
            <person name="Gao Z."/>
            <person name="Qiu L."/>
        </authorList>
    </citation>
    <scope>NUCLEOTIDE SEQUENCE [LARGE SCALE GENOMIC DNA]</scope>
    <source>
        <strain evidence="6 7">DHF22</strain>
    </source>
</reference>
<proteinExistence type="inferred from homology"/>
<dbReference type="NCBIfam" id="NF006600">
    <property type="entry name" value="PRK09140.1"/>
    <property type="match status" value="1"/>
</dbReference>
<dbReference type="PANTHER" id="PTHR30246:SF1">
    <property type="entry name" value="2-DEHYDRO-3-DEOXY-6-PHOSPHOGALACTONATE ALDOLASE-RELATED"/>
    <property type="match status" value="1"/>
</dbReference>
<dbReference type="GO" id="GO:0008674">
    <property type="term" value="F:2-dehydro-3-deoxy-6-phosphogalactonate aldolase activity"/>
    <property type="evidence" value="ECO:0007669"/>
    <property type="project" value="UniProtKB-EC"/>
</dbReference>
<gene>
    <name evidence="6" type="ORF">FAZ98_30815</name>
</gene>
<dbReference type="PANTHER" id="PTHR30246">
    <property type="entry name" value="2-KETO-3-DEOXY-6-PHOSPHOGLUCONATE ALDOLASE"/>
    <property type="match status" value="1"/>
</dbReference>
<dbReference type="OrthoDB" id="8590323at2"/>
<evidence type="ECO:0000313" key="6">
    <source>
        <dbReference type="EMBL" id="QGZ66202.1"/>
    </source>
</evidence>
<keyword evidence="5" id="KW-0119">Carbohydrate metabolism</keyword>
<dbReference type="EMBL" id="CP046916">
    <property type="protein sequence ID" value="QGZ66202.1"/>
    <property type="molecule type" value="Genomic_DNA"/>
</dbReference>
<dbReference type="SUPFAM" id="SSF51569">
    <property type="entry name" value="Aldolase"/>
    <property type="match status" value="1"/>
</dbReference>
<dbReference type="AlphaFoldDB" id="A0A7Z2JHV4"/>
<evidence type="ECO:0000313" key="7">
    <source>
        <dbReference type="Proteomes" id="UP000433577"/>
    </source>
</evidence>
<dbReference type="RefSeq" id="WP_158957400.1">
    <property type="nucleotide sequence ID" value="NZ_CP046916.1"/>
</dbReference>
<sequence>MTTHSLSNDPRQAGTRARFDTALSACPLIAILRGIECGEAAAHASALYEAGFRVIEVPLNSPSPLDSIEAIRKTLPPDAIVGAGTVLTRAEVLGVSDAGGELIVMPHSDPEVLAAAVECGLVTAPGVATPTEAFAALKSGADALKLFPFEQLGHRVLKAWRSVMNPGIALIPVGGVRPEDVGALLKAGARGLGLGSGLYRSGQTVDATRATAQAYVAACEGARFTA</sequence>
<name>A0A7Z2JHV4_9BURK</name>
<dbReference type="Pfam" id="PF01081">
    <property type="entry name" value="Aldolase"/>
    <property type="match status" value="1"/>
</dbReference>
<evidence type="ECO:0000256" key="5">
    <source>
        <dbReference type="ARBA" id="ARBA00023277"/>
    </source>
</evidence>
<keyword evidence="4 6" id="KW-0456">Lyase</keyword>
<dbReference type="EC" id="4.1.2.21" evidence="6"/>
<comment type="similarity">
    <text evidence="2">Belongs to the KHG/KDPG aldolase family.</text>
</comment>
<dbReference type="InterPro" id="IPR000887">
    <property type="entry name" value="Aldlse_KDPG_KHG"/>
</dbReference>
<dbReference type="KEGG" id="pacs:FAZ98_30815"/>
<comment type="pathway">
    <text evidence="1">Carbohydrate acid metabolism.</text>
</comment>
<protein>
    <submittedName>
        <fullName evidence="6">2-dehydro-3-deoxy-6-phosphogalactonate aldolase</fullName>
        <ecNumber evidence="6">4.1.2.21</ecNumber>
    </submittedName>
</protein>
<organism evidence="6 7">
    <name type="scientific">Paraburkholderia acidisoli</name>
    <dbReference type="NCBI Taxonomy" id="2571748"/>
    <lineage>
        <taxon>Bacteria</taxon>
        <taxon>Pseudomonadati</taxon>
        <taxon>Pseudomonadota</taxon>
        <taxon>Betaproteobacteria</taxon>
        <taxon>Burkholderiales</taxon>
        <taxon>Burkholderiaceae</taxon>
        <taxon>Paraburkholderia</taxon>
    </lineage>
</organism>
<dbReference type="Gene3D" id="3.20.20.70">
    <property type="entry name" value="Aldolase class I"/>
    <property type="match status" value="1"/>
</dbReference>
<evidence type="ECO:0000256" key="3">
    <source>
        <dbReference type="ARBA" id="ARBA00011233"/>
    </source>
</evidence>
<dbReference type="InterPro" id="IPR013785">
    <property type="entry name" value="Aldolase_TIM"/>
</dbReference>
<evidence type="ECO:0000256" key="1">
    <source>
        <dbReference type="ARBA" id="ARBA00004761"/>
    </source>
</evidence>
<dbReference type="Proteomes" id="UP000433577">
    <property type="component" value="Chromosome 4"/>
</dbReference>
<dbReference type="CDD" id="cd00452">
    <property type="entry name" value="KDPG_aldolase"/>
    <property type="match status" value="1"/>
</dbReference>
<evidence type="ECO:0000256" key="4">
    <source>
        <dbReference type="ARBA" id="ARBA00023239"/>
    </source>
</evidence>